<dbReference type="KEGG" id="ape:APE_0116.1"/>
<accession>Q9YFY4</accession>
<dbReference type="SMART" id="SM01022">
    <property type="entry name" value="ASCH"/>
    <property type="match status" value="1"/>
</dbReference>
<dbReference type="STRING" id="272557.APE_0116.1"/>
<dbReference type="InterPro" id="IPR015947">
    <property type="entry name" value="PUA-like_sf"/>
</dbReference>
<dbReference type="EMBL" id="BA000002">
    <property type="protein sequence ID" value="BAA79027.2"/>
    <property type="molecule type" value="Genomic_DNA"/>
</dbReference>
<dbReference type="AlphaFoldDB" id="Q9YFY4"/>
<sequence length="185" mass="21365">MIKGVYADKLLEGRKTTTIRLGIVKPRYREVIIHGHGRPLAKAEIVDVHVKKVSELTLEDARRDGFRSVRELIESLERVYGYKLDPEDAVTIIHLRVKQRFDNLDLSDPYLGLEPADIARLGLRYLGDSLSDEEKRVLEDLTRTNSIRATAVRLYGSIERRGRVRRVLRRVLQELLRRGLIKGEK</sequence>
<dbReference type="PATRIC" id="fig|272557.25.peg.76"/>
<gene>
    <name evidence="2" type="ordered locus">APE_0116.1</name>
</gene>
<evidence type="ECO:0000313" key="2">
    <source>
        <dbReference type="EMBL" id="BAA79027.2"/>
    </source>
</evidence>
<proteinExistence type="predicted"/>
<dbReference type="PANTHER" id="PTHR42250:SF1">
    <property type="entry name" value="ASCH DOMAIN-CONTAINING PROTEIN"/>
    <property type="match status" value="1"/>
</dbReference>
<dbReference type="EnsemblBacteria" id="BAA79027">
    <property type="protein sequence ID" value="BAA79027"/>
    <property type="gene ID" value="APE_0116.1"/>
</dbReference>
<evidence type="ECO:0000259" key="1">
    <source>
        <dbReference type="SMART" id="SM01022"/>
    </source>
</evidence>
<dbReference type="Gene3D" id="2.30.130.30">
    <property type="entry name" value="Hypothetical protein"/>
    <property type="match status" value="1"/>
</dbReference>
<evidence type="ECO:0000313" key="3">
    <source>
        <dbReference type="Proteomes" id="UP000002518"/>
    </source>
</evidence>
<keyword evidence="3" id="KW-1185">Reference proteome</keyword>
<name>Q9YFY4_AERPE</name>
<dbReference type="InterPro" id="IPR007374">
    <property type="entry name" value="ASCH_domain"/>
</dbReference>
<dbReference type="eggNOG" id="arCOG00398">
    <property type="taxonomic scope" value="Archaea"/>
</dbReference>
<dbReference type="Proteomes" id="UP000002518">
    <property type="component" value="Chromosome"/>
</dbReference>
<dbReference type="CDD" id="cd06552">
    <property type="entry name" value="ASCH_yqfb_like"/>
    <property type="match status" value="1"/>
</dbReference>
<protein>
    <recommendedName>
        <fullName evidence="1">ASCH domain-containing protein</fullName>
    </recommendedName>
</protein>
<dbReference type="PANTHER" id="PTHR42250">
    <property type="entry name" value="ASCH DOMAIN-CONTAINING PROTEIN"/>
    <property type="match status" value="1"/>
</dbReference>
<dbReference type="SUPFAM" id="SSF88697">
    <property type="entry name" value="PUA domain-like"/>
    <property type="match status" value="1"/>
</dbReference>
<dbReference type="Pfam" id="PF04266">
    <property type="entry name" value="ASCH"/>
    <property type="match status" value="1"/>
</dbReference>
<organism evidence="2 3">
    <name type="scientific">Aeropyrum pernix (strain ATCC 700893 / DSM 11879 / JCM 9820 / NBRC 100138 / K1)</name>
    <dbReference type="NCBI Taxonomy" id="272557"/>
    <lineage>
        <taxon>Archaea</taxon>
        <taxon>Thermoproteota</taxon>
        <taxon>Thermoprotei</taxon>
        <taxon>Desulfurococcales</taxon>
        <taxon>Desulfurococcaceae</taxon>
        <taxon>Aeropyrum</taxon>
    </lineage>
</organism>
<reference evidence="2 3" key="1">
    <citation type="journal article" date="1999" name="DNA Res.">
        <title>Complete genome sequence of an aerobic hyper-thermophilic crenarchaeon, Aeropyrum pernix K1.</title>
        <authorList>
            <person name="Kawarabayasi Y."/>
            <person name="Hino Y."/>
            <person name="Horikawa H."/>
            <person name="Yamazaki S."/>
            <person name="Haikawa Y."/>
            <person name="Jin-no K."/>
            <person name="Takahashi M."/>
            <person name="Sekine M."/>
            <person name="Baba S."/>
            <person name="Ankai A."/>
            <person name="Kosugi H."/>
            <person name="Hosoyama A."/>
            <person name="Fukui S."/>
            <person name="Nagai Y."/>
            <person name="Nishijima K."/>
            <person name="Nakazawa H."/>
            <person name="Takamiya M."/>
            <person name="Masuda S."/>
            <person name="Funahashi T."/>
            <person name="Tanaka T."/>
            <person name="Kudoh Y."/>
            <person name="Yamazaki J."/>
            <person name="Kushida N."/>
            <person name="Oguchi A."/>
            <person name="Aoki K."/>
            <person name="Kubota K."/>
            <person name="Nakamura Y."/>
            <person name="Nomura N."/>
            <person name="Sako Y."/>
            <person name="Kikuchi H."/>
        </authorList>
    </citation>
    <scope>NUCLEOTIDE SEQUENCE [LARGE SCALE GENOMIC DNA]</scope>
    <source>
        <strain evidence="3">ATCC 700893 / DSM 11879 / JCM 9820 / NBRC 100138 / K1</strain>
    </source>
</reference>
<dbReference type="PIR" id="A72766">
    <property type="entry name" value="A72766"/>
</dbReference>
<feature type="domain" description="ASCH" evidence="1">
    <location>
        <begin position="1"/>
        <end position="99"/>
    </location>
</feature>